<dbReference type="AlphaFoldDB" id="S8DDJ0"/>
<proteinExistence type="predicted"/>
<sequence>EGDEEEGDGEEAEEEEEVTAEEDIETAGVSSMEAVNVDSESEDDVVAVEEENGNGSSQQGGCGLDAENENDGGQVDRDEVDGLFCPICLEAWSSGGEHQVCCLPCGHIYGLSCIKKWLSRQGSNKCPQCKKSCRSRDIRLLYASQIVAIDGKLQK</sequence>
<dbReference type="InterPro" id="IPR001841">
    <property type="entry name" value="Znf_RING"/>
</dbReference>
<dbReference type="GO" id="GO:0005634">
    <property type="term" value="C:nucleus"/>
    <property type="evidence" value="ECO:0007669"/>
    <property type="project" value="InterPro"/>
</dbReference>
<reference evidence="4 5" key="1">
    <citation type="journal article" date="2013" name="BMC Genomics">
        <title>The miniature genome of a carnivorous plant Genlisea aurea contains a low number of genes and short non-coding sequences.</title>
        <authorList>
            <person name="Leushkin E.V."/>
            <person name="Sutormin R.A."/>
            <person name="Nabieva E.R."/>
            <person name="Penin A.A."/>
            <person name="Kondrashov A.S."/>
            <person name="Logacheva M.D."/>
        </authorList>
    </citation>
    <scope>NUCLEOTIDE SEQUENCE [LARGE SCALE GENOMIC DNA]</scope>
</reference>
<feature type="non-terminal residue" evidence="4">
    <location>
        <position position="155"/>
    </location>
</feature>
<keyword evidence="5" id="KW-1185">Reference proteome</keyword>
<feature type="compositionally biased region" description="Acidic residues" evidence="2">
    <location>
        <begin position="39"/>
        <end position="52"/>
    </location>
</feature>
<dbReference type="GO" id="GO:0016567">
    <property type="term" value="P:protein ubiquitination"/>
    <property type="evidence" value="ECO:0007669"/>
    <property type="project" value="InterPro"/>
</dbReference>
<dbReference type="InterPro" id="IPR037381">
    <property type="entry name" value="RFWD3"/>
</dbReference>
<keyword evidence="1" id="KW-0863">Zinc-finger</keyword>
<dbReference type="Gene3D" id="3.30.40.10">
    <property type="entry name" value="Zinc/RING finger domain, C3HC4 (zinc finger)"/>
    <property type="match status" value="1"/>
</dbReference>
<dbReference type="SUPFAM" id="SSF57850">
    <property type="entry name" value="RING/U-box"/>
    <property type="match status" value="1"/>
</dbReference>
<dbReference type="GO" id="GO:0008270">
    <property type="term" value="F:zinc ion binding"/>
    <property type="evidence" value="ECO:0007669"/>
    <property type="project" value="UniProtKB-KW"/>
</dbReference>
<keyword evidence="1" id="KW-0862">Zinc</keyword>
<dbReference type="PANTHER" id="PTHR16047:SF13">
    <property type="entry name" value="E3 UBIQUITIN-PROTEIN LIGASE RFWD3"/>
    <property type="match status" value="1"/>
</dbReference>
<dbReference type="Proteomes" id="UP000015453">
    <property type="component" value="Unassembled WGS sequence"/>
</dbReference>
<evidence type="ECO:0000256" key="1">
    <source>
        <dbReference type="PROSITE-ProRule" id="PRU00175"/>
    </source>
</evidence>
<dbReference type="GO" id="GO:0036297">
    <property type="term" value="P:interstrand cross-link repair"/>
    <property type="evidence" value="ECO:0007669"/>
    <property type="project" value="InterPro"/>
</dbReference>
<protein>
    <recommendedName>
        <fullName evidence="3">RING-type domain-containing protein</fullName>
    </recommendedName>
</protein>
<evidence type="ECO:0000313" key="4">
    <source>
        <dbReference type="EMBL" id="EPS57387.1"/>
    </source>
</evidence>
<comment type="caution">
    <text evidence="4">The sequence shown here is derived from an EMBL/GenBank/DDBJ whole genome shotgun (WGS) entry which is preliminary data.</text>
</comment>
<feature type="region of interest" description="Disordered" evidence="2">
    <location>
        <begin position="1"/>
        <end position="75"/>
    </location>
</feature>
<evidence type="ECO:0000313" key="5">
    <source>
        <dbReference type="Proteomes" id="UP000015453"/>
    </source>
</evidence>
<accession>S8DDJ0</accession>
<dbReference type="InterPro" id="IPR013083">
    <property type="entry name" value="Znf_RING/FYVE/PHD"/>
</dbReference>
<dbReference type="CDD" id="cd16450">
    <property type="entry name" value="mRING-C3HGC3_RFWD3"/>
    <property type="match status" value="1"/>
</dbReference>
<dbReference type="GO" id="GO:0004842">
    <property type="term" value="F:ubiquitin-protein transferase activity"/>
    <property type="evidence" value="ECO:0007669"/>
    <property type="project" value="InterPro"/>
</dbReference>
<dbReference type="Pfam" id="PF13639">
    <property type="entry name" value="zf-RING_2"/>
    <property type="match status" value="1"/>
</dbReference>
<feature type="non-terminal residue" evidence="4">
    <location>
        <position position="1"/>
    </location>
</feature>
<feature type="domain" description="RING-type" evidence="3">
    <location>
        <begin position="85"/>
        <end position="130"/>
    </location>
</feature>
<dbReference type="EMBL" id="AUSU01010283">
    <property type="protein sequence ID" value="EPS57387.1"/>
    <property type="molecule type" value="Genomic_DNA"/>
</dbReference>
<feature type="compositionally biased region" description="Acidic residues" evidence="2">
    <location>
        <begin position="1"/>
        <end position="25"/>
    </location>
</feature>
<gene>
    <name evidence="4" type="ORF">M569_17431</name>
</gene>
<organism evidence="4 5">
    <name type="scientific">Genlisea aurea</name>
    <dbReference type="NCBI Taxonomy" id="192259"/>
    <lineage>
        <taxon>Eukaryota</taxon>
        <taxon>Viridiplantae</taxon>
        <taxon>Streptophyta</taxon>
        <taxon>Embryophyta</taxon>
        <taxon>Tracheophyta</taxon>
        <taxon>Spermatophyta</taxon>
        <taxon>Magnoliopsida</taxon>
        <taxon>eudicotyledons</taxon>
        <taxon>Gunneridae</taxon>
        <taxon>Pentapetalae</taxon>
        <taxon>asterids</taxon>
        <taxon>lamiids</taxon>
        <taxon>Lamiales</taxon>
        <taxon>Lentibulariaceae</taxon>
        <taxon>Genlisea</taxon>
    </lineage>
</organism>
<evidence type="ECO:0000259" key="3">
    <source>
        <dbReference type="PROSITE" id="PS50089"/>
    </source>
</evidence>
<name>S8DDJ0_9LAMI</name>
<keyword evidence="1" id="KW-0479">Metal-binding</keyword>
<evidence type="ECO:0000256" key="2">
    <source>
        <dbReference type="SAM" id="MobiDB-lite"/>
    </source>
</evidence>
<dbReference type="PANTHER" id="PTHR16047">
    <property type="entry name" value="RFWD3 PROTEIN"/>
    <property type="match status" value="1"/>
</dbReference>
<dbReference type="SMART" id="SM00184">
    <property type="entry name" value="RING"/>
    <property type="match status" value="1"/>
</dbReference>
<dbReference type="OrthoDB" id="5600418at2759"/>
<dbReference type="PROSITE" id="PS50089">
    <property type="entry name" value="ZF_RING_2"/>
    <property type="match status" value="1"/>
</dbReference>